<feature type="transmembrane region" description="Helical" evidence="1">
    <location>
        <begin position="120"/>
        <end position="145"/>
    </location>
</feature>
<organism evidence="2 3">
    <name type="scientific">Ophiocordyceps polyrhachis-furcata BCC 54312</name>
    <dbReference type="NCBI Taxonomy" id="1330021"/>
    <lineage>
        <taxon>Eukaryota</taxon>
        <taxon>Fungi</taxon>
        <taxon>Dikarya</taxon>
        <taxon>Ascomycota</taxon>
        <taxon>Pezizomycotina</taxon>
        <taxon>Sordariomycetes</taxon>
        <taxon>Hypocreomycetidae</taxon>
        <taxon>Hypocreales</taxon>
        <taxon>Ophiocordycipitaceae</taxon>
        <taxon>Ophiocordyceps</taxon>
    </lineage>
</organism>
<gene>
    <name evidence="2" type="ORF">L249_6599</name>
</gene>
<keyword evidence="1" id="KW-0812">Transmembrane</keyword>
<evidence type="ECO:0000313" key="2">
    <source>
        <dbReference type="EMBL" id="RCI15011.1"/>
    </source>
</evidence>
<keyword evidence="1" id="KW-0472">Membrane</keyword>
<protein>
    <submittedName>
        <fullName evidence="2">Uncharacterized protein</fullName>
    </submittedName>
</protein>
<evidence type="ECO:0000313" key="3">
    <source>
        <dbReference type="Proteomes" id="UP000253664"/>
    </source>
</evidence>
<keyword evidence="1" id="KW-1133">Transmembrane helix</keyword>
<feature type="transmembrane region" description="Helical" evidence="1">
    <location>
        <begin position="195"/>
        <end position="218"/>
    </location>
</feature>
<comment type="caution">
    <text evidence="2">The sequence shown here is derived from an EMBL/GenBank/DDBJ whole genome shotgun (WGS) entry which is preliminary data.</text>
</comment>
<feature type="transmembrane region" description="Helical" evidence="1">
    <location>
        <begin position="166"/>
        <end position="189"/>
    </location>
</feature>
<reference evidence="2 3" key="1">
    <citation type="journal article" date="2015" name="BMC Genomics">
        <title>Insights from the genome of Ophiocordyceps polyrhachis-furcata to pathogenicity and host specificity in insect fungi.</title>
        <authorList>
            <person name="Wichadakul D."/>
            <person name="Kobmoo N."/>
            <person name="Ingsriswang S."/>
            <person name="Tangphatsornruang S."/>
            <person name="Chantasingh D."/>
            <person name="Luangsa-ard J.J."/>
            <person name="Eurwilaichitr L."/>
        </authorList>
    </citation>
    <scope>NUCLEOTIDE SEQUENCE [LARGE SCALE GENOMIC DNA]</scope>
    <source>
        <strain evidence="2 3">BCC 54312</strain>
    </source>
</reference>
<evidence type="ECO:0000256" key="1">
    <source>
        <dbReference type="SAM" id="Phobius"/>
    </source>
</evidence>
<dbReference type="EMBL" id="LKCN02000003">
    <property type="protein sequence ID" value="RCI15011.1"/>
    <property type="molecule type" value="Genomic_DNA"/>
</dbReference>
<dbReference type="OrthoDB" id="5599418at2759"/>
<dbReference type="Proteomes" id="UP000253664">
    <property type="component" value="Unassembled WGS sequence"/>
</dbReference>
<keyword evidence="3" id="KW-1185">Reference proteome</keyword>
<sequence>MRNVSSSVSFASTSSWRLLSRTSASPWMPLRPKLAKLRLIYRAGRPNASDLAIKSGSTCETLPPTRYAKYTIGRIVSLDVVKLLNLPSSVYNRFNVNLLRRTANNPGRFVSVAGAASSSAFLFLVVGVVVVALVAAVFVVAVIVTPSPPRASSAATRPSRAAILPSLRPGGPLIVIVVVVVDVFVLFLFVLAVAIVIIVGASAAAVLIVSFFFFLLVLRRG</sequence>
<accession>A0A367LKS1</accession>
<proteinExistence type="predicted"/>
<dbReference type="AlphaFoldDB" id="A0A367LKS1"/>
<name>A0A367LKS1_9HYPO</name>